<feature type="signal peptide" evidence="1">
    <location>
        <begin position="1"/>
        <end position="21"/>
    </location>
</feature>
<reference evidence="2 3" key="1">
    <citation type="submission" date="2018-11" db="EMBL/GenBank/DDBJ databases">
        <title>Genome sequencing of Lautropia sp. KCOM 2505 (= ChDC F240).</title>
        <authorList>
            <person name="Kook J.-K."/>
            <person name="Park S.-N."/>
            <person name="Lim Y.K."/>
        </authorList>
    </citation>
    <scope>NUCLEOTIDE SEQUENCE [LARGE SCALE GENOMIC DNA]</scope>
    <source>
        <strain evidence="2 3">KCOM 2505</strain>
    </source>
</reference>
<evidence type="ECO:0000256" key="1">
    <source>
        <dbReference type="SAM" id="SignalP"/>
    </source>
</evidence>
<dbReference type="Proteomes" id="UP000270261">
    <property type="component" value="Unassembled WGS sequence"/>
</dbReference>
<gene>
    <name evidence="2" type="ORF">EHV23_00725</name>
</gene>
<keyword evidence="1" id="KW-0732">Signal</keyword>
<evidence type="ECO:0000313" key="3">
    <source>
        <dbReference type="Proteomes" id="UP000270261"/>
    </source>
</evidence>
<protein>
    <submittedName>
        <fullName evidence="2">Uncharacterized protein</fullName>
    </submittedName>
</protein>
<proteinExistence type="predicted"/>
<dbReference type="OrthoDB" id="8908297at2"/>
<dbReference type="AlphaFoldDB" id="A0A426FQ40"/>
<organism evidence="2 3">
    <name type="scientific">Lautropia dentalis</name>
    <dbReference type="NCBI Taxonomy" id="2490857"/>
    <lineage>
        <taxon>Bacteria</taxon>
        <taxon>Pseudomonadati</taxon>
        <taxon>Pseudomonadota</taxon>
        <taxon>Betaproteobacteria</taxon>
        <taxon>Burkholderiales</taxon>
        <taxon>Burkholderiaceae</taxon>
        <taxon>Lautropia</taxon>
    </lineage>
</organism>
<dbReference type="EMBL" id="RRUE01000001">
    <property type="protein sequence ID" value="RRN44848.1"/>
    <property type="molecule type" value="Genomic_DNA"/>
</dbReference>
<sequence>MRPSRLLRPVLLTVLLSAAIAACGGPNAPSSTETPPRNFKEAFQQLEAKGKLPILDRTDTIEGVDANHNGVRDDIEAWIASLPDTELQKHRLTVLHQAIKRGMMANLKDEDDLREAGDDVFAAAYCAADAFPGTDPYHDTMVRNFTVNTRQRYKAYGKFNAALNGAVWVAIPKSHCK</sequence>
<dbReference type="RefSeq" id="WP_125094280.1">
    <property type="nucleotide sequence ID" value="NZ_RRUE01000001.1"/>
</dbReference>
<feature type="chain" id="PRO_5019400894" evidence="1">
    <location>
        <begin position="22"/>
        <end position="177"/>
    </location>
</feature>
<comment type="caution">
    <text evidence="2">The sequence shown here is derived from an EMBL/GenBank/DDBJ whole genome shotgun (WGS) entry which is preliminary data.</text>
</comment>
<keyword evidence="3" id="KW-1185">Reference proteome</keyword>
<accession>A0A426FQ40</accession>
<dbReference type="PROSITE" id="PS51257">
    <property type="entry name" value="PROKAR_LIPOPROTEIN"/>
    <property type="match status" value="1"/>
</dbReference>
<name>A0A426FQ40_9BURK</name>
<evidence type="ECO:0000313" key="2">
    <source>
        <dbReference type="EMBL" id="RRN44848.1"/>
    </source>
</evidence>